<accession>A0A2P4Y0U3</accession>
<dbReference type="AlphaFoldDB" id="A0A2P4Y0U3"/>
<evidence type="ECO:0008006" key="3">
    <source>
        <dbReference type="Google" id="ProtNLM"/>
    </source>
</evidence>
<name>A0A2P4Y0U3_9STRA</name>
<dbReference type="EMBL" id="NCKW01006502">
    <property type="protein sequence ID" value="POM71418.1"/>
    <property type="molecule type" value="Genomic_DNA"/>
</dbReference>
<dbReference type="OrthoDB" id="115111at2759"/>
<evidence type="ECO:0000313" key="2">
    <source>
        <dbReference type="Proteomes" id="UP000237271"/>
    </source>
</evidence>
<dbReference type="Proteomes" id="UP000237271">
    <property type="component" value="Unassembled WGS sequence"/>
</dbReference>
<evidence type="ECO:0000313" key="1">
    <source>
        <dbReference type="EMBL" id="POM71418.1"/>
    </source>
</evidence>
<comment type="caution">
    <text evidence="1">The sequence shown here is derived from an EMBL/GenBank/DDBJ whole genome shotgun (WGS) entry which is preliminary data.</text>
</comment>
<gene>
    <name evidence="1" type="ORF">PHPALM_12023</name>
</gene>
<proteinExistence type="predicted"/>
<keyword evidence="2" id="KW-1185">Reference proteome</keyword>
<protein>
    <recommendedName>
        <fullName evidence="3">Retrotransposon gag domain-containing protein</fullName>
    </recommendedName>
</protein>
<sequence length="177" mass="20490">MLQPFYSDDTTAERAGSFWDAFERATMGLDDALQLSAFRECLKGKAGEQWWVHSRIDDFDTLKTRFYNQFICQTPQQRIELLKKTTRSRGMSAEVWGDLISRLCDDARCYDSDMRYQYFLSGLRNREWKATLSNAMVDSIPQAVTVLLYKNMYLPVENDADFEDSPQSKSSENAISV</sequence>
<organism evidence="1 2">
    <name type="scientific">Phytophthora palmivora</name>
    <dbReference type="NCBI Taxonomy" id="4796"/>
    <lineage>
        <taxon>Eukaryota</taxon>
        <taxon>Sar</taxon>
        <taxon>Stramenopiles</taxon>
        <taxon>Oomycota</taxon>
        <taxon>Peronosporomycetes</taxon>
        <taxon>Peronosporales</taxon>
        <taxon>Peronosporaceae</taxon>
        <taxon>Phytophthora</taxon>
    </lineage>
</organism>
<reference evidence="1 2" key="1">
    <citation type="journal article" date="2017" name="Genome Biol. Evol.">
        <title>Phytophthora megakarya and P. palmivora, closely related causal agents of cacao black pod rot, underwent increases in genome sizes and gene numbers by different mechanisms.</title>
        <authorList>
            <person name="Ali S.S."/>
            <person name="Shao J."/>
            <person name="Lary D.J."/>
            <person name="Kronmiller B."/>
            <person name="Shen D."/>
            <person name="Strem M.D."/>
            <person name="Amoako-Attah I."/>
            <person name="Akrofi A.Y."/>
            <person name="Begoude B.A."/>
            <person name="Ten Hoopen G.M."/>
            <person name="Coulibaly K."/>
            <person name="Kebe B.I."/>
            <person name="Melnick R.L."/>
            <person name="Guiltinan M.J."/>
            <person name="Tyler B.M."/>
            <person name="Meinhardt L.W."/>
            <person name="Bailey B.A."/>
        </authorList>
    </citation>
    <scope>NUCLEOTIDE SEQUENCE [LARGE SCALE GENOMIC DNA]</scope>
    <source>
        <strain evidence="2">sbr112.9</strain>
    </source>
</reference>